<evidence type="ECO:0000256" key="1">
    <source>
        <dbReference type="SAM" id="MobiDB-lite"/>
    </source>
</evidence>
<name>A0ABD1XLR1_9MARC</name>
<dbReference type="Proteomes" id="UP001605036">
    <property type="component" value="Unassembled WGS sequence"/>
</dbReference>
<keyword evidence="3" id="KW-1185">Reference proteome</keyword>
<sequence>MVLNVRYGIFVRIWIVAQSVIEKRRKELKLRSDNEKARVSEQELPSEFARTDSDLLSRFIHYDEDAGRGILKDAAAAMSDKYLRDIIDSFVLAGRANPKDREAAAIKLSRVDCELDTAVARITRARNCEKRSLPRRREIGQNRSKNHATREPEGKDRGKSYSRNAAA</sequence>
<feature type="compositionally biased region" description="Basic and acidic residues" evidence="1">
    <location>
        <begin position="148"/>
        <end position="159"/>
    </location>
</feature>
<feature type="region of interest" description="Disordered" evidence="1">
    <location>
        <begin position="132"/>
        <end position="167"/>
    </location>
</feature>
<comment type="caution">
    <text evidence="2">The sequence shown here is derived from an EMBL/GenBank/DDBJ whole genome shotgun (WGS) entry which is preliminary data.</text>
</comment>
<reference evidence="2 3" key="1">
    <citation type="submission" date="2024-09" db="EMBL/GenBank/DDBJ databases">
        <title>Chromosome-scale assembly of Riccia fluitans.</title>
        <authorList>
            <person name="Paukszto L."/>
            <person name="Sawicki J."/>
            <person name="Karawczyk K."/>
            <person name="Piernik-Szablinska J."/>
            <person name="Szczecinska M."/>
            <person name="Mazdziarz M."/>
        </authorList>
    </citation>
    <scope>NUCLEOTIDE SEQUENCE [LARGE SCALE GENOMIC DNA]</scope>
    <source>
        <strain evidence="2">Rf_01</strain>
        <tissue evidence="2">Aerial parts of the thallus</tissue>
    </source>
</reference>
<evidence type="ECO:0000313" key="3">
    <source>
        <dbReference type="Proteomes" id="UP001605036"/>
    </source>
</evidence>
<proteinExistence type="predicted"/>
<dbReference type="EMBL" id="JBHFFA010000008">
    <property type="protein sequence ID" value="KAL2609719.1"/>
    <property type="molecule type" value="Genomic_DNA"/>
</dbReference>
<protein>
    <submittedName>
        <fullName evidence="2">Uncharacterized protein</fullName>
    </submittedName>
</protein>
<gene>
    <name evidence="2" type="ORF">R1flu_028292</name>
</gene>
<dbReference type="AlphaFoldDB" id="A0ABD1XLR1"/>
<evidence type="ECO:0000313" key="2">
    <source>
        <dbReference type="EMBL" id="KAL2609719.1"/>
    </source>
</evidence>
<organism evidence="2 3">
    <name type="scientific">Riccia fluitans</name>
    <dbReference type="NCBI Taxonomy" id="41844"/>
    <lineage>
        <taxon>Eukaryota</taxon>
        <taxon>Viridiplantae</taxon>
        <taxon>Streptophyta</taxon>
        <taxon>Embryophyta</taxon>
        <taxon>Marchantiophyta</taxon>
        <taxon>Marchantiopsida</taxon>
        <taxon>Marchantiidae</taxon>
        <taxon>Marchantiales</taxon>
        <taxon>Ricciaceae</taxon>
        <taxon>Riccia</taxon>
    </lineage>
</organism>
<accession>A0ABD1XLR1</accession>